<comment type="caution">
    <text evidence="2">The sequence shown here is derived from an EMBL/GenBank/DDBJ whole genome shotgun (WGS) entry which is preliminary data.</text>
</comment>
<feature type="region of interest" description="Disordered" evidence="1">
    <location>
        <begin position="1"/>
        <end position="30"/>
    </location>
</feature>
<dbReference type="OrthoDB" id="3545709at2759"/>
<gene>
    <name evidence="2" type="ORF">BP6252_01326</name>
</gene>
<keyword evidence="3" id="KW-1185">Reference proteome</keyword>
<protein>
    <submittedName>
        <fullName evidence="2">Uncharacterized protein</fullName>
    </submittedName>
</protein>
<feature type="compositionally biased region" description="Pro residues" evidence="1">
    <location>
        <begin position="1"/>
        <end position="10"/>
    </location>
</feature>
<sequence length="59" mass="6283">MPVQQPPQGPAPMSMEPPSDIEMQQPAQQAAMSTEEVTMRGGEEAACDCCCFGCSEQCC</sequence>
<reference evidence="2 3" key="1">
    <citation type="journal article" date="2018" name="IMA Fungus">
        <title>IMA Genome-F 9: Draft genome sequence of Annulohypoxylon stygium, Aspergillus mulundensis, Berkeleyomyces basicola (syn. Thielaviopsis basicola), Ceratocystis smalleyi, two Cercospora beticola strains, Coleophoma cylindrospora, Fusarium fracticaudum, Phialophora cf. hyalina, and Morchella septimelata.</title>
        <authorList>
            <person name="Wingfield B.D."/>
            <person name="Bills G.F."/>
            <person name="Dong Y."/>
            <person name="Huang W."/>
            <person name="Nel W.J."/>
            <person name="Swalarsk-Parry B.S."/>
            <person name="Vaghefi N."/>
            <person name="Wilken P.M."/>
            <person name="An Z."/>
            <person name="de Beer Z.W."/>
            <person name="De Vos L."/>
            <person name="Chen L."/>
            <person name="Duong T.A."/>
            <person name="Gao Y."/>
            <person name="Hammerbacher A."/>
            <person name="Kikkert J.R."/>
            <person name="Li Y."/>
            <person name="Li H."/>
            <person name="Li K."/>
            <person name="Li Q."/>
            <person name="Liu X."/>
            <person name="Ma X."/>
            <person name="Naidoo K."/>
            <person name="Pethybridge S.J."/>
            <person name="Sun J."/>
            <person name="Steenkamp E.T."/>
            <person name="van der Nest M.A."/>
            <person name="van Wyk S."/>
            <person name="Wingfield M.J."/>
            <person name="Xiong C."/>
            <person name="Yue Q."/>
            <person name="Zhang X."/>
        </authorList>
    </citation>
    <scope>NUCLEOTIDE SEQUENCE [LARGE SCALE GENOMIC DNA]</scope>
    <source>
        <strain evidence="2 3">BP6252</strain>
    </source>
</reference>
<name>A0A3D8SSS9_9HELO</name>
<evidence type="ECO:0000256" key="1">
    <source>
        <dbReference type="SAM" id="MobiDB-lite"/>
    </source>
</evidence>
<organism evidence="2 3">
    <name type="scientific">Coleophoma cylindrospora</name>
    <dbReference type="NCBI Taxonomy" id="1849047"/>
    <lineage>
        <taxon>Eukaryota</taxon>
        <taxon>Fungi</taxon>
        <taxon>Dikarya</taxon>
        <taxon>Ascomycota</taxon>
        <taxon>Pezizomycotina</taxon>
        <taxon>Leotiomycetes</taxon>
        <taxon>Helotiales</taxon>
        <taxon>Dermateaceae</taxon>
        <taxon>Coleophoma</taxon>
    </lineage>
</organism>
<dbReference type="EMBL" id="PDLM01000001">
    <property type="protein sequence ID" value="RDW89294.1"/>
    <property type="molecule type" value="Genomic_DNA"/>
</dbReference>
<dbReference type="Proteomes" id="UP000256645">
    <property type="component" value="Unassembled WGS sequence"/>
</dbReference>
<proteinExistence type="predicted"/>
<accession>A0A3D8SSS9</accession>
<evidence type="ECO:0000313" key="3">
    <source>
        <dbReference type="Proteomes" id="UP000256645"/>
    </source>
</evidence>
<evidence type="ECO:0000313" key="2">
    <source>
        <dbReference type="EMBL" id="RDW89294.1"/>
    </source>
</evidence>
<dbReference type="AlphaFoldDB" id="A0A3D8SSS9"/>